<gene>
    <name evidence="1" type="ORF">Zmor_003873</name>
</gene>
<evidence type="ECO:0000313" key="1">
    <source>
        <dbReference type="EMBL" id="KAJ3636443.1"/>
    </source>
</evidence>
<dbReference type="Proteomes" id="UP001168821">
    <property type="component" value="Unassembled WGS sequence"/>
</dbReference>
<sequence length="119" mass="13446">MCRSCERPLYDGAVKRPHPLCLPADRRLTSQYLLVADTGLKVLGASQQSPSSIGSEKLQKTIADFTRRYRSCIHINGIVSNLSSIRAVVEHLQRVELLIPVYLSAHFGISRTFWNFSWT</sequence>
<evidence type="ECO:0000313" key="2">
    <source>
        <dbReference type="Proteomes" id="UP001168821"/>
    </source>
</evidence>
<accession>A0AA38HJN8</accession>
<reference evidence="1" key="1">
    <citation type="journal article" date="2023" name="G3 (Bethesda)">
        <title>Whole genome assemblies of Zophobas morio and Tenebrio molitor.</title>
        <authorList>
            <person name="Kaur S."/>
            <person name="Stinson S.A."/>
            <person name="diCenzo G.C."/>
        </authorList>
    </citation>
    <scope>NUCLEOTIDE SEQUENCE</scope>
    <source>
        <strain evidence="1">QUZm001</strain>
    </source>
</reference>
<comment type="caution">
    <text evidence="1">The sequence shown here is derived from an EMBL/GenBank/DDBJ whole genome shotgun (WGS) entry which is preliminary data.</text>
</comment>
<dbReference type="EMBL" id="JALNTZ010000100">
    <property type="protein sequence ID" value="KAJ3636443.1"/>
    <property type="molecule type" value="Genomic_DNA"/>
</dbReference>
<name>A0AA38HJN8_9CUCU</name>
<organism evidence="1 2">
    <name type="scientific">Zophobas morio</name>
    <dbReference type="NCBI Taxonomy" id="2755281"/>
    <lineage>
        <taxon>Eukaryota</taxon>
        <taxon>Metazoa</taxon>
        <taxon>Ecdysozoa</taxon>
        <taxon>Arthropoda</taxon>
        <taxon>Hexapoda</taxon>
        <taxon>Insecta</taxon>
        <taxon>Pterygota</taxon>
        <taxon>Neoptera</taxon>
        <taxon>Endopterygota</taxon>
        <taxon>Coleoptera</taxon>
        <taxon>Polyphaga</taxon>
        <taxon>Cucujiformia</taxon>
        <taxon>Tenebrionidae</taxon>
        <taxon>Zophobas</taxon>
    </lineage>
</organism>
<proteinExistence type="predicted"/>
<dbReference type="AlphaFoldDB" id="A0AA38HJN8"/>
<keyword evidence="2" id="KW-1185">Reference proteome</keyword>
<protein>
    <submittedName>
        <fullName evidence="1">Uncharacterized protein</fullName>
    </submittedName>
</protein>